<organism evidence="2 3">
    <name type="scientific">Chrysochromulina tobinii</name>
    <dbReference type="NCBI Taxonomy" id="1460289"/>
    <lineage>
        <taxon>Eukaryota</taxon>
        <taxon>Haptista</taxon>
        <taxon>Haptophyta</taxon>
        <taxon>Prymnesiophyceae</taxon>
        <taxon>Prymnesiales</taxon>
        <taxon>Chrysochromulinaceae</taxon>
        <taxon>Chrysochromulina</taxon>
    </lineage>
</organism>
<sequence>MPAQLFFVRHGEAEHNPLIVKGKAEANDAVLAEGRSILNPRLTDMGKEQAAGLATQLKASGASFDLCVTTPLFRAIETSHIAFSDVAKRFVVTPEAVETADLKLAAPQRGHSVKQMKETFSFLNDASWDLSLIREEGEHTNWVLGEAIEPTEPSGGRCPPAYINPVEVTERIQPLAAWLKALPDERVVVVGHSGVFDKLLGLQMKNCELVEHVLK</sequence>
<keyword evidence="3" id="KW-1185">Reference proteome</keyword>
<evidence type="ECO:0000256" key="1">
    <source>
        <dbReference type="PIRSR" id="PIRSR613078-2"/>
    </source>
</evidence>
<dbReference type="InterPro" id="IPR050275">
    <property type="entry name" value="PGM_Phosphatase"/>
</dbReference>
<dbReference type="PANTHER" id="PTHR48100">
    <property type="entry name" value="BROAD-SPECIFICITY PHOSPHATASE YOR283W-RELATED"/>
    <property type="match status" value="1"/>
</dbReference>
<dbReference type="InterPro" id="IPR013078">
    <property type="entry name" value="His_Pase_superF_clade-1"/>
</dbReference>
<reference evidence="3" key="1">
    <citation type="journal article" date="2015" name="PLoS Genet.">
        <title>Genome Sequence and Transcriptome Analyses of Chrysochromulina tobin: Metabolic Tools for Enhanced Algal Fitness in the Prominent Order Prymnesiales (Haptophyceae).</title>
        <authorList>
            <person name="Hovde B.T."/>
            <person name="Deodato C.R."/>
            <person name="Hunsperger H.M."/>
            <person name="Ryken S.A."/>
            <person name="Yost W."/>
            <person name="Jha R.K."/>
            <person name="Patterson J."/>
            <person name="Monnat R.J. Jr."/>
            <person name="Barlow S.B."/>
            <person name="Starkenburg S.R."/>
            <person name="Cattolico R.A."/>
        </authorList>
    </citation>
    <scope>NUCLEOTIDE SEQUENCE</scope>
    <source>
        <strain evidence="3">CCMP291</strain>
    </source>
</reference>
<dbReference type="Pfam" id="PF00300">
    <property type="entry name" value="His_Phos_1"/>
    <property type="match status" value="1"/>
</dbReference>
<evidence type="ECO:0000313" key="2">
    <source>
        <dbReference type="EMBL" id="KOO30843.1"/>
    </source>
</evidence>
<accession>A0A0M0JXH8</accession>
<dbReference type="PANTHER" id="PTHR48100:SF1">
    <property type="entry name" value="HISTIDINE PHOSPHATASE FAMILY PROTEIN-RELATED"/>
    <property type="match status" value="1"/>
</dbReference>
<dbReference type="CDD" id="cd07067">
    <property type="entry name" value="HP_PGM_like"/>
    <property type="match status" value="1"/>
</dbReference>
<dbReference type="GO" id="GO:0005737">
    <property type="term" value="C:cytoplasm"/>
    <property type="evidence" value="ECO:0007669"/>
    <property type="project" value="TreeGrafter"/>
</dbReference>
<dbReference type="Gene3D" id="3.40.50.1240">
    <property type="entry name" value="Phosphoglycerate mutase-like"/>
    <property type="match status" value="1"/>
</dbReference>
<dbReference type="AlphaFoldDB" id="A0A0M0JXH8"/>
<feature type="binding site" evidence="1">
    <location>
        <begin position="9"/>
        <end position="16"/>
    </location>
    <ligand>
        <name>substrate</name>
    </ligand>
</feature>
<proteinExistence type="predicted"/>
<dbReference type="InterPro" id="IPR029033">
    <property type="entry name" value="His_PPase_superfam"/>
</dbReference>
<dbReference type="Proteomes" id="UP000037460">
    <property type="component" value="Unassembled WGS sequence"/>
</dbReference>
<name>A0A0M0JXH8_9EUKA</name>
<gene>
    <name evidence="2" type="ORF">Ctob_013312</name>
</gene>
<dbReference type="SMART" id="SM00855">
    <property type="entry name" value="PGAM"/>
    <property type="match status" value="1"/>
</dbReference>
<feature type="binding site" evidence="1">
    <location>
        <position position="74"/>
    </location>
    <ligand>
        <name>substrate</name>
    </ligand>
</feature>
<dbReference type="EMBL" id="JWZX01002148">
    <property type="protein sequence ID" value="KOO30843.1"/>
    <property type="molecule type" value="Genomic_DNA"/>
</dbReference>
<protein>
    <submittedName>
        <fullName evidence="2">Phosphoglycerate bisphosphoglycerate mutase family protein</fullName>
    </submittedName>
</protein>
<comment type="caution">
    <text evidence="2">The sequence shown here is derived from an EMBL/GenBank/DDBJ whole genome shotgun (WGS) entry which is preliminary data.</text>
</comment>
<evidence type="ECO:0000313" key="3">
    <source>
        <dbReference type="Proteomes" id="UP000037460"/>
    </source>
</evidence>
<dbReference type="OrthoDB" id="496981at2759"/>
<dbReference type="GO" id="GO:0016791">
    <property type="term" value="F:phosphatase activity"/>
    <property type="evidence" value="ECO:0007669"/>
    <property type="project" value="TreeGrafter"/>
</dbReference>
<dbReference type="SUPFAM" id="SSF53254">
    <property type="entry name" value="Phosphoglycerate mutase-like"/>
    <property type="match status" value="1"/>
</dbReference>